<dbReference type="RefSeq" id="WP_014033939.1">
    <property type="nucleotide sequence ID" value="NC_015945.1"/>
</dbReference>
<gene>
    <name evidence="2" type="ordered locus">Murru_2623</name>
</gene>
<evidence type="ECO:0000313" key="3">
    <source>
        <dbReference type="Proteomes" id="UP000008908"/>
    </source>
</evidence>
<evidence type="ECO:0000256" key="1">
    <source>
        <dbReference type="SAM" id="SignalP"/>
    </source>
</evidence>
<dbReference type="HOGENOM" id="CLU_1092771_0_0_10"/>
<keyword evidence="3" id="KW-1185">Reference proteome</keyword>
<dbReference type="Proteomes" id="UP000008908">
    <property type="component" value="Chromosome"/>
</dbReference>
<name>G2PQM1_ALLRU</name>
<reference evidence="2 3" key="2">
    <citation type="journal article" date="2012" name="Stand. Genomic Sci.">
        <title>Complete genome sequence of the facultatively anaerobic, appendaged bacterium Muricauda ruestringensis type strain (B1(T)).</title>
        <authorList>
            <person name="Huntemann M."/>
            <person name="Teshima H."/>
            <person name="Lapidus A."/>
            <person name="Nolan M."/>
            <person name="Lucas S."/>
            <person name="Hammon N."/>
            <person name="Deshpande S."/>
            <person name="Cheng J.F."/>
            <person name="Tapia R."/>
            <person name="Goodwin L.A."/>
            <person name="Pitluck S."/>
            <person name="Liolios K."/>
            <person name="Pagani I."/>
            <person name="Ivanova N."/>
            <person name="Mavromatis K."/>
            <person name="Mikhailova N."/>
            <person name="Pati A."/>
            <person name="Chen A."/>
            <person name="Palaniappan K."/>
            <person name="Land M."/>
            <person name="Hauser L."/>
            <person name="Pan C."/>
            <person name="Brambilla E.M."/>
            <person name="Rohde M."/>
            <person name="Spring S."/>
            <person name="Goker M."/>
            <person name="Detter J.C."/>
            <person name="Bristow J."/>
            <person name="Eisen J.A."/>
            <person name="Markowitz V."/>
            <person name="Hugenholtz P."/>
            <person name="Kyrpides N.C."/>
            <person name="Klenk H.P."/>
            <person name="Woyke T."/>
        </authorList>
    </citation>
    <scope>NUCLEOTIDE SEQUENCE [LARGE SCALE GENOMIC DNA]</scope>
    <source>
        <strain evidence="3">DSM 13258 / LMG 19739 / B1</strain>
    </source>
</reference>
<sequence length="259" mass="27456">MNQIKNKLKIGASLLAVGLLFSSCLLDDDVTDFGKGPHIVQFESRVSTENFLQTEENPVYTLEVPIVVLGGDGTPLGTDVQVIVSVNTEESTAQSGVEYELPSTTEITIPGGTGVGTFPITVFSGNLDALTPKKVVLQIDSATETVSDFNKTEITLQAICESKIEGNYTYANGVTREATITEVSPGVFSVSGDNAFTSEFAFLITDICGNLTVVGGDIPSNFGIPNSGAGTVDPESGNITIFYTVDGFFSDREMILIKN</sequence>
<dbReference type="KEGG" id="mrs:Murru_2623"/>
<dbReference type="EMBL" id="CP002999">
    <property type="protein sequence ID" value="AEM71658.1"/>
    <property type="molecule type" value="Genomic_DNA"/>
</dbReference>
<evidence type="ECO:0008006" key="4">
    <source>
        <dbReference type="Google" id="ProtNLM"/>
    </source>
</evidence>
<dbReference type="PROSITE" id="PS51257">
    <property type="entry name" value="PROKAR_LIPOPROTEIN"/>
    <property type="match status" value="1"/>
</dbReference>
<dbReference type="AlphaFoldDB" id="G2PQM1"/>
<accession>G2PQM1</accession>
<keyword evidence="1" id="KW-0732">Signal</keyword>
<reference evidence="3" key="1">
    <citation type="submission" date="2011-08" db="EMBL/GenBank/DDBJ databases">
        <title>The complete genome of Muricauda ruestringensis DSM 13258.</title>
        <authorList>
            <person name="Lucas S."/>
            <person name="Han J."/>
            <person name="Lapidus A."/>
            <person name="Bruce D."/>
            <person name="Goodwin L."/>
            <person name="Pitluck S."/>
            <person name="Peters L."/>
            <person name="Kyrpides N."/>
            <person name="Mavromatis K."/>
            <person name="Ivanova N."/>
            <person name="Ovchinnikova G."/>
            <person name="Teshima H."/>
            <person name="Detter J.C."/>
            <person name="Tapia R."/>
            <person name="Han C."/>
            <person name="Land M."/>
            <person name="Hauser L."/>
            <person name="Markowitz V."/>
            <person name="Cheng J.-F."/>
            <person name="Hugenholtz P."/>
            <person name="Woyke T."/>
            <person name="Wu D."/>
            <person name="Spring S."/>
            <person name="Schroeder M."/>
            <person name="Brambilla E."/>
            <person name="Klenk H.-P."/>
            <person name="Eisen J.A."/>
        </authorList>
    </citation>
    <scope>NUCLEOTIDE SEQUENCE [LARGE SCALE GENOMIC DNA]</scope>
    <source>
        <strain evidence="3">DSM 13258 / LMG 19739 / B1</strain>
    </source>
</reference>
<feature type="signal peptide" evidence="1">
    <location>
        <begin position="1"/>
        <end position="27"/>
    </location>
</feature>
<proteinExistence type="predicted"/>
<organism evidence="2 3">
    <name type="scientific">Allomuricauda ruestringensis (strain DSM 13258 / CIP 107369 / LMG 19739 / B1)</name>
    <name type="common">Muricauda ruestringensis</name>
    <dbReference type="NCBI Taxonomy" id="886377"/>
    <lineage>
        <taxon>Bacteria</taxon>
        <taxon>Pseudomonadati</taxon>
        <taxon>Bacteroidota</taxon>
        <taxon>Flavobacteriia</taxon>
        <taxon>Flavobacteriales</taxon>
        <taxon>Flavobacteriaceae</taxon>
        <taxon>Flagellimonas</taxon>
    </lineage>
</organism>
<protein>
    <recommendedName>
        <fullName evidence="4">DUF1735 domain-containing protein</fullName>
    </recommendedName>
</protein>
<feature type="chain" id="PRO_5003435794" description="DUF1735 domain-containing protein" evidence="1">
    <location>
        <begin position="28"/>
        <end position="259"/>
    </location>
</feature>
<evidence type="ECO:0000313" key="2">
    <source>
        <dbReference type="EMBL" id="AEM71658.1"/>
    </source>
</evidence>
<dbReference type="STRING" id="886377.Murru_2623"/>
<dbReference type="OrthoDB" id="1450996at2"/>